<evidence type="ECO:0000256" key="1">
    <source>
        <dbReference type="SAM" id="MobiDB-lite"/>
    </source>
</evidence>
<keyword evidence="3" id="KW-1185">Reference proteome</keyword>
<dbReference type="AlphaFoldDB" id="A0A0D9NI30"/>
<feature type="compositionally biased region" description="Polar residues" evidence="1">
    <location>
        <begin position="19"/>
        <end position="60"/>
    </location>
</feature>
<feature type="compositionally biased region" description="Polar residues" evidence="1">
    <location>
        <begin position="250"/>
        <end position="264"/>
    </location>
</feature>
<dbReference type="EMBL" id="KE384893">
    <property type="protein sequence ID" value="KJK73378.1"/>
    <property type="molecule type" value="Genomic_DNA"/>
</dbReference>
<sequence length="290" mass="31953">MSGQANGQFPPNYLDFGGQPNQQVSGAYGQGNSSSNAPPVTRGSVRQVQPNFPQPAVSNPQQQVLQQQMQQQQMLQQQMLQQQMPRQTNPQPAAIRHVNSQASYAPLTSSSHNNNDQSFSPQLGGEPDVASSPHVNGQHLEPHQGGAQVAVQTPPSRANESTLEKILAELRTLNSMFQRQEADRAGIIFDNSRMYESIMSMAMKLVETVSAVGVNVQRQFSFHTARSLQNDAEANFNHLSGRYSTDGNGYINQSVTIDPQNIDPQNSNQQNTSQQNMNHPNLDNMNNQNM</sequence>
<evidence type="ECO:0000313" key="2">
    <source>
        <dbReference type="EMBL" id="KJK73378.1"/>
    </source>
</evidence>
<feature type="region of interest" description="Disordered" evidence="1">
    <location>
        <begin position="250"/>
        <end position="290"/>
    </location>
</feature>
<dbReference type="Proteomes" id="UP000054544">
    <property type="component" value="Unassembled WGS sequence"/>
</dbReference>
<name>A0A0D9NI30_METAN</name>
<organism evidence="2 3">
    <name type="scientific">Metarhizium anisopliae BRIP 53293</name>
    <dbReference type="NCBI Taxonomy" id="1291518"/>
    <lineage>
        <taxon>Eukaryota</taxon>
        <taxon>Fungi</taxon>
        <taxon>Dikarya</taxon>
        <taxon>Ascomycota</taxon>
        <taxon>Pezizomycotina</taxon>
        <taxon>Sordariomycetes</taxon>
        <taxon>Hypocreomycetidae</taxon>
        <taxon>Hypocreales</taxon>
        <taxon>Clavicipitaceae</taxon>
        <taxon>Metarhizium</taxon>
    </lineage>
</organism>
<feature type="compositionally biased region" description="Low complexity" evidence="1">
    <location>
        <begin position="61"/>
        <end position="70"/>
    </location>
</feature>
<reference evidence="3" key="1">
    <citation type="journal article" date="2014" name="BMC Genomics">
        <title>The genome sequence of the biocontrol fungus Metarhizium anisopliae and comparative genomics of Metarhizium species.</title>
        <authorList>
            <person name="Pattemore J.A."/>
            <person name="Hane J.K."/>
            <person name="Williams A.H."/>
            <person name="Wilson B.A."/>
            <person name="Stodart B.J."/>
            <person name="Ash G.J."/>
        </authorList>
    </citation>
    <scope>NUCLEOTIDE SEQUENCE [LARGE SCALE GENOMIC DNA]</scope>
    <source>
        <strain evidence="3">BRIP 53293</strain>
    </source>
</reference>
<protein>
    <submittedName>
        <fullName evidence="2">Uncharacterized protein</fullName>
    </submittedName>
</protein>
<feature type="compositionally biased region" description="Polar residues" evidence="1">
    <location>
        <begin position="105"/>
        <end position="121"/>
    </location>
</feature>
<proteinExistence type="predicted"/>
<feature type="compositionally biased region" description="Low complexity" evidence="1">
    <location>
        <begin position="265"/>
        <end position="290"/>
    </location>
</feature>
<gene>
    <name evidence="2" type="ORF">H634G_11430</name>
</gene>
<evidence type="ECO:0000313" key="3">
    <source>
        <dbReference type="Proteomes" id="UP000054544"/>
    </source>
</evidence>
<feature type="region of interest" description="Disordered" evidence="1">
    <location>
        <begin position="1"/>
        <end position="70"/>
    </location>
</feature>
<feature type="region of interest" description="Disordered" evidence="1">
    <location>
        <begin position="105"/>
        <end position="157"/>
    </location>
</feature>
<accession>A0A0D9NI30</accession>